<gene>
    <name evidence="6" type="ORF">MMF94_25955</name>
</gene>
<keyword evidence="2" id="KW-0238">DNA-binding</keyword>
<dbReference type="Gene3D" id="1.10.1660.10">
    <property type="match status" value="1"/>
</dbReference>
<evidence type="ECO:0000259" key="5">
    <source>
        <dbReference type="PROSITE" id="PS50937"/>
    </source>
</evidence>
<proteinExistence type="predicted"/>
<protein>
    <submittedName>
        <fullName evidence="6">MerR family transcriptional regulator</fullName>
    </submittedName>
</protein>
<dbReference type="CDD" id="cd01282">
    <property type="entry name" value="HTH_MerR-like_sg3"/>
    <property type="match status" value="1"/>
</dbReference>
<evidence type="ECO:0000256" key="4">
    <source>
        <dbReference type="SAM" id="MobiDB-lite"/>
    </source>
</evidence>
<dbReference type="PRINTS" id="PR00040">
    <property type="entry name" value="HTHMERR"/>
</dbReference>
<feature type="region of interest" description="Disordered" evidence="4">
    <location>
        <begin position="108"/>
        <end position="132"/>
    </location>
</feature>
<dbReference type="PANTHER" id="PTHR30204">
    <property type="entry name" value="REDOX-CYCLING DRUG-SENSING TRANSCRIPTIONAL ACTIVATOR SOXR"/>
    <property type="match status" value="1"/>
</dbReference>
<dbReference type="EMBL" id="JAKXMK010000023">
    <property type="protein sequence ID" value="MCH6169155.1"/>
    <property type="molecule type" value="Genomic_DNA"/>
</dbReference>
<evidence type="ECO:0000256" key="2">
    <source>
        <dbReference type="ARBA" id="ARBA00023125"/>
    </source>
</evidence>
<name>A0ABS9TKV7_9PSEU</name>
<keyword evidence="1" id="KW-0805">Transcription regulation</keyword>
<evidence type="ECO:0000256" key="3">
    <source>
        <dbReference type="ARBA" id="ARBA00023163"/>
    </source>
</evidence>
<dbReference type="Proteomes" id="UP001299970">
    <property type="component" value="Unassembled WGS sequence"/>
</dbReference>
<dbReference type="InterPro" id="IPR000551">
    <property type="entry name" value="MerR-type_HTH_dom"/>
</dbReference>
<dbReference type="RefSeq" id="WP_241039784.1">
    <property type="nucleotide sequence ID" value="NZ_BAAAJF010000040.1"/>
</dbReference>
<dbReference type="SUPFAM" id="SSF46955">
    <property type="entry name" value="Putative DNA-binding domain"/>
    <property type="match status" value="1"/>
</dbReference>
<organism evidence="6 7">
    <name type="scientific">Pseudonocardia alaniniphila</name>
    <dbReference type="NCBI Taxonomy" id="75291"/>
    <lineage>
        <taxon>Bacteria</taxon>
        <taxon>Bacillati</taxon>
        <taxon>Actinomycetota</taxon>
        <taxon>Actinomycetes</taxon>
        <taxon>Pseudonocardiales</taxon>
        <taxon>Pseudonocardiaceae</taxon>
        <taxon>Pseudonocardia</taxon>
    </lineage>
</organism>
<evidence type="ECO:0000256" key="1">
    <source>
        <dbReference type="ARBA" id="ARBA00023015"/>
    </source>
</evidence>
<evidence type="ECO:0000313" key="7">
    <source>
        <dbReference type="Proteomes" id="UP001299970"/>
    </source>
</evidence>
<reference evidence="6 7" key="1">
    <citation type="submission" date="2022-03" db="EMBL/GenBank/DDBJ databases">
        <title>Pseudonocardia alaer sp. nov., a novel actinomycete isolated from reed forest soil.</title>
        <authorList>
            <person name="Wang L."/>
        </authorList>
    </citation>
    <scope>NUCLEOTIDE SEQUENCE [LARGE SCALE GENOMIC DNA]</scope>
    <source>
        <strain evidence="6 7">Y-16303</strain>
    </source>
</reference>
<comment type="caution">
    <text evidence="6">The sequence shown here is derived from an EMBL/GenBank/DDBJ whole genome shotgun (WGS) entry which is preliminary data.</text>
</comment>
<sequence length="132" mass="14782">MRIGELGRRAGVSPRALRHYEELGLLAARRRANGYRDYDEGDLQVVAEIRSLVDLGFALEETRPFVECLRAGNATGASCPDSRAVQRRKLAEVDEWLARLQTVRDELADRLGDPPTPRCSITSIASDPEEFR</sequence>
<keyword evidence="7" id="KW-1185">Reference proteome</keyword>
<dbReference type="InterPro" id="IPR009061">
    <property type="entry name" value="DNA-bd_dom_put_sf"/>
</dbReference>
<evidence type="ECO:0000313" key="6">
    <source>
        <dbReference type="EMBL" id="MCH6169155.1"/>
    </source>
</evidence>
<dbReference type="SMART" id="SM00422">
    <property type="entry name" value="HTH_MERR"/>
    <property type="match status" value="1"/>
</dbReference>
<dbReference type="PROSITE" id="PS50937">
    <property type="entry name" value="HTH_MERR_2"/>
    <property type="match status" value="1"/>
</dbReference>
<dbReference type="Pfam" id="PF13411">
    <property type="entry name" value="MerR_1"/>
    <property type="match status" value="1"/>
</dbReference>
<accession>A0ABS9TKV7</accession>
<keyword evidence="3" id="KW-0804">Transcription</keyword>
<feature type="domain" description="HTH merR-type" evidence="5">
    <location>
        <begin position="1"/>
        <end position="68"/>
    </location>
</feature>
<dbReference type="PANTHER" id="PTHR30204:SF94">
    <property type="entry name" value="HEAVY METAL-DEPENDENT TRANSCRIPTIONAL REGULATOR HI_0293-RELATED"/>
    <property type="match status" value="1"/>
</dbReference>
<dbReference type="InterPro" id="IPR047057">
    <property type="entry name" value="MerR_fam"/>
</dbReference>